<feature type="region of interest" description="Disordered" evidence="2">
    <location>
        <begin position="622"/>
        <end position="646"/>
    </location>
</feature>
<evidence type="ECO:0000256" key="1">
    <source>
        <dbReference type="SAM" id="Coils"/>
    </source>
</evidence>
<reference evidence="3 4" key="1">
    <citation type="journal article" date="2015" name="Genome Biol. Evol.">
        <title>Comparative Genomics of a Bacterivorous Green Alga Reveals Evolutionary Causalities and Consequences of Phago-Mixotrophic Mode of Nutrition.</title>
        <authorList>
            <person name="Burns J.A."/>
            <person name="Paasch A."/>
            <person name="Narechania A."/>
            <person name="Kim E."/>
        </authorList>
    </citation>
    <scope>NUCLEOTIDE SEQUENCE [LARGE SCALE GENOMIC DNA]</scope>
    <source>
        <strain evidence="3 4">PLY_AMNH</strain>
    </source>
</reference>
<feature type="compositionally biased region" description="Polar residues" evidence="2">
    <location>
        <begin position="622"/>
        <end position="633"/>
    </location>
</feature>
<evidence type="ECO:0000256" key="2">
    <source>
        <dbReference type="SAM" id="MobiDB-lite"/>
    </source>
</evidence>
<dbReference type="Pfam" id="PF03215">
    <property type="entry name" value="Rad17"/>
    <property type="match status" value="1"/>
</dbReference>
<feature type="compositionally biased region" description="Low complexity" evidence="2">
    <location>
        <begin position="256"/>
        <end position="269"/>
    </location>
</feature>
<proteinExistence type="predicted"/>
<organism evidence="3 4">
    <name type="scientific">Cymbomonas tetramitiformis</name>
    <dbReference type="NCBI Taxonomy" id="36881"/>
    <lineage>
        <taxon>Eukaryota</taxon>
        <taxon>Viridiplantae</taxon>
        <taxon>Chlorophyta</taxon>
        <taxon>Pyramimonadophyceae</taxon>
        <taxon>Pyramimonadales</taxon>
        <taxon>Pyramimonadaceae</taxon>
        <taxon>Cymbomonas</taxon>
    </lineage>
</organism>
<name>A0AAE0G7E7_9CHLO</name>
<evidence type="ECO:0000313" key="3">
    <source>
        <dbReference type="EMBL" id="KAK3272953.1"/>
    </source>
</evidence>
<accession>A0AAE0G7E7</accession>
<feature type="compositionally biased region" description="Low complexity" evidence="2">
    <location>
        <begin position="181"/>
        <end position="192"/>
    </location>
</feature>
<feature type="compositionally biased region" description="Basic and acidic residues" evidence="2">
    <location>
        <begin position="152"/>
        <end position="174"/>
    </location>
</feature>
<feature type="coiled-coil region" evidence="1">
    <location>
        <begin position="1298"/>
        <end position="1330"/>
    </location>
</feature>
<feature type="compositionally biased region" description="Basic and acidic residues" evidence="2">
    <location>
        <begin position="323"/>
        <end position="333"/>
    </location>
</feature>
<comment type="caution">
    <text evidence="3">The sequence shown here is derived from an EMBL/GenBank/DDBJ whole genome shotgun (WGS) entry which is preliminary data.</text>
</comment>
<keyword evidence="1" id="KW-0175">Coiled coil</keyword>
<dbReference type="SUPFAM" id="SSF52540">
    <property type="entry name" value="P-loop containing nucleoside triphosphate hydrolases"/>
    <property type="match status" value="1"/>
</dbReference>
<feature type="region of interest" description="Disordered" evidence="2">
    <location>
        <begin position="152"/>
        <end position="333"/>
    </location>
</feature>
<evidence type="ECO:0000313" key="4">
    <source>
        <dbReference type="Proteomes" id="UP001190700"/>
    </source>
</evidence>
<keyword evidence="4" id="KW-1185">Reference proteome</keyword>
<sequence>MVLGPALAYFHDAIVYEETTVDLLQNLDESEFTPFLNELWNRVLRGHNTKKGVYGLLCNRYTMIGYRAMLEGDNEAHSGAEAVRAKLPFMEQKIYSGTERMVTDTVLTNCLAEFDNSKAKAVMATTTKQAAGAANRQAPYVTGVRTLQERSMARWGREQRSAAVDRLRSEDASQRRTQPQVSGVAAAAEGSATPTKPAQLAGTMSSTNGQRFAKNEEPAEDAVAAKGSALTAKPPQLVDARNSPDGWAGVQKSDPAADAAAAEGSALTAKPPQLVDARNSPDGWAGVQKSDPAADAAAVEGSAPTGEHPQLVNAGNSAEQQQDAEKEAARRADSVKLQGEMAYKALMNEVQRGTLSHTLSFGQPEEAAQTLARLHAALDHSQIHVENDVSRLLDIHGSKPLHWGHGPAGAPGVHVMLYPWPVAFKNGDQRWGGPEREEGTMEEGGGQAAHSIVSAAANVAVGAAKAVLVGSYATLAKGIGQAVSAGMDAASQKLSQTCFAQLKELSEPPVDDVELEEWLRKMHDVHFKCGEQGQWEPKGEGRWEPKAAFSVVLADLVAARPPRLTPPLLEMVCLGDKDFIGLSNLMALGAHSAADVDATQAALVNLTMWAQEVVLHAAEESGTSLNAPNQNAADSAKSGEHLPSSEDSWADGYGLQVLAEELEGVIREGTAMLASSAERLTASVAEAVSEQVQAVLVSGARDAAARRKPQAVAALAACNSVLDGVEESLQGVHAAAVACQPLLQLTSKLLRAYSMPFPDALVDGAIDRALHELDPEVVRGMESRLRKRLTDELSAENFVNEPGNALTAAQSSGCVSASAAQQPELRPAVPAEKAFLGLIQGPASKDELMKLAIELDGEVIRMARGEVERCMKNEEGCAQEGVAAPGQREAESLVVSLQESLPRVVSKWLVSALGMIRQKLPQPMLSAGESRKTPSLPSGLIDAIAYGDAGMATLAQVSECAAACKDLLRAHVRPPLSQAHAYLSGEAHGNTGGGWVLSFFTSRTRRLQASDRGAQVEARPTEDPKLWQLALGGLDWILRKIAGTELAASLVEDVGTAWEDAALSSEQEAAHEPASKGMVQVTEAFLKLSLHLKRTRALAGSLEGASQGLDLRAVAKAHTLNVVEDSLVKAREALLETVKDRVRAMTGEAQKKLADWADHCTDDLGDVATSALSDTCGALLAPALGLLGEVVNGRRNRLTAHPWQVREVAMLGALRALDARRDDAAALQDDAAALQDDATAAAAGGSAQAKALATLRAVRKELQATVLVRQSLERTPSMQALQRHGGALAAELNVPLRAEELRKAMEGERERRAKREREAERERITAAERHEAWAQAQHVVRHRCAAARAGRAAEGGGARAGPDAEAAAAAGWVNESLNELQSSVRELGADLRRMVGQPVLEALTEQRSKQLAQCQELRREVYIAVDGVGRRDDRKFLVSESNEPKDLLQAVKTELLERKEVSLLLLSGPAGSGKSTFVRHLEVYLETEYVEQTRSERSEVVMVKIHELRDLARAGEVRLIFLLDAYDELPSHCLFKNLYLSNNLEQYCTQPEDDVPPAYPKVIITTRTELLSRDPEYARAFVPMEMDKPARATVKSADAAFLELRIVPFDNKVDWYIHAKVALEVRGELERHMGTLAALSREAASELQKKVEGVPMSTDSANKPLHTKAMLEAACAAVTAPRGGKEPLERVKRYMDQVPVAATMQPVVRVVWVLAGALAETPSGLMHTLADFSDGLVRAETGKIWLHRDYCDAFDRMPELKELTTTPFMVEIVMEILPKLQELQSTDASMKAKLLLLLNEDAAQMVWGCIGRWRGAEDFISKQAQAGLEASQAPAPGAGSGVTKLAKEVVTVLKGQDLLLKQDKLAEIGWEQL</sequence>
<protein>
    <submittedName>
        <fullName evidence="3">Uncharacterized protein</fullName>
    </submittedName>
</protein>
<dbReference type="Proteomes" id="UP001190700">
    <property type="component" value="Unassembled WGS sequence"/>
</dbReference>
<gene>
    <name evidence="3" type="ORF">CYMTET_18781</name>
</gene>
<dbReference type="InterPro" id="IPR027417">
    <property type="entry name" value="P-loop_NTPase"/>
</dbReference>
<dbReference type="EMBL" id="LGRX02008699">
    <property type="protein sequence ID" value="KAK3272953.1"/>
    <property type="molecule type" value="Genomic_DNA"/>
</dbReference>